<reference evidence="6 7" key="1">
    <citation type="submission" date="2019-08" db="EMBL/GenBank/DDBJ databases">
        <title>Five species of Acinetobacter isolated from floral nectar and animal pollinators.</title>
        <authorList>
            <person name="Hendry T.A."/>
        </authorList>
    </citation>
    <scope>NUCLEOTIDE SEQUENCE [LARGE SCALE GENOMIC DNA]</scope>
    <source>
        <strain evidence="6 7">MD18.27</strain>
    </source>
</reference>
<dbReference type="HAMAP" id="MF_00682">
    <property type="entry name" value="HscB"/>
    <property type="match status" value="1"/>
</dbReference>
<evidence type="ECO:0000313" key="6">
    <source>
        <dbReference type="EMBL" id="MEB5476162.1"/>
    </source>
</evidence>
<gene>
    <name evidence="4 6" type="primary">hscB</name>
    <name evidence="6" type="ORF">I2F25_03705</name>
</gene>
<evidence type="ECO:0000256" key="2">
    <source>
        <dbReference type="ARBA" id="ARBA00023186"/>
    </source>
</evidence>
<dbReference type="Proteomes" id="UP001339883">
    <property type="component" value="Unassembled WGS sequence"/>
</dbReference>
<dbReference type="Pfam" id="PF07743">
    <property type="entry name" value="HSCB_C"/>
    <property type="match status" value="1"/>
</dbReference>
<dbReference type="SUPFAM" id="SSF47144">
    <property type="entry name" value="HSC20 (HSCB), C-terminal oligomerisation domain"/>
    <property type="match status" value="1"/>
</dbReference>
<accession>A0ABU6DR76</accession>
<evidence type="ECO:0000256" key="4">
    <source>
        <dbReference type="HAMAP-Rule" id="MF_00682"/>
    </source>
</evidence>
<organism evidence="6 7">
    <name type="scientific">Acinetobacter pollinis</name>
    <dbReference type="NCBI Taxonomy" id="2605270"/>
    <lineage>
        <taxon>Bacteria</taxon>
        <taxon>Pseudomonadati</taxon>
        <taxon>Pseudomonadota</taxon>
        <taxon>Gammaproteobacteria</taxon>
        <taxon>Moraxellales</taxon>
        <taxon>Moraxellaceae</taxon>
        <taxon>Acinetobacter</taxon>
    </lineage>
</organism>
<comment type="similarity">
    <text evidence="1 4">Belongs to the HscB family.</text>
</comment>
<dbReference type="InterPro" id="IPR036386">
    <property type="entry name" value="HscB_C_sf"/>
</dbReference>
<evidence type="ECO:0000313" key="7">
    <source>
        <dbReference type="Proteomes" id="UP001339883"/>
    </source>
</evidence>
<comment type="caution">
    <text evidence="6">The sequence shown here is derived from an EMBL/GenBank/DDBJ whole genome shotgun (WGS) entry which is preliminary data.</text>
</comment>
<dbReference type="PROSITE" id="PS50076">
    <property type="entry name" value="DNAJ_2"/>
    <property type="match status" value="1"/>
</dbReference>
<dbReference type="Gene3D" id="1.20.1280.20">
    <property type="entry name" value="HscB, C-terminal domain"/>
    <property type="match status" value="1"/>
</dbReference>
<keyword evidence="2 4" id="KW-0143">Chaperone</keyword>
<dbReference type="SUPFAM" id="SSF46565">
    <property type="entry name" value="Chaperone J-domain"/>
    <property type="match status" value="1"/>
</dbReference>
<dbReference type="NCBIfam" id="TIGR00714">
    <property type="entry name" value="hscB"/>
    <property type="match status" value="1"/>
</dbReference>
<comment type="function">
    <text evidence="3 4">Co-chaperone involved in the maturation of iron-sulfur cluster-containing proteins. Seems to help targeting proteins to be folded toward HscA.</text>
</comment>
<dbReference type="InterPro" id="IPR001623">
    <property type="entry name" value="DnaJ_domain"/>
</dbReference>
<dbReference type="CDD" id="cd06257">
    <property type="entry name" value="DnaJ"/>
    <property type="match status" value="1"/>
</dbReference>
<evidence type="ECO:0000259" key="5">
    <source>
        <dbReference type="PROSITE" id="PS50076"/>
    </source>
</evidence>
<comment type="subunit">
    <text evidence="4">Interacts with HscA and stimulates its ATPase activity.</text>
</comment>
<protein>
    <recommendedName>
        <fullName evidence="4">Co-chaperone protein HscB homolog</fullName>
    </recommendedName>
</protein>
<dbReference type="PANTHER" id="PTHR14021:SF15">
    <property type="entry name" value="IRON-SULFUR CLUSTER CO-CHAPERONE PROTEIN HSCB"/>
    <property type="match status" value="1"/>
</dbReference>
<dbReference type="InterPro" id="IPR009073">
    <property type="entry name" value="HscB_oligo_C"/>
</dbReference>
<dbReference type="InterPro" id="IPR004640">
    <property type="entry name" value="HscB"/>
</dbReference>
<dbReference type="EMBL" id="VTDN01000002">
    <property type="protein sequence ID" value="MEB5476162.1"/>
    <property type="molecule type" value="Genomic_DNA"/>
</dbReference>
<name>A0ABU6DR76_9GAMM</name>
<keyword evidence="7" id="KW-1185">Reference proteome</keyword>
<feature type="domain" description="J" evidence="5">
    <location>
        <begin position="2"/>
        <end position="69"/>
    </location>
</feature>
<sequence>MNYFELFNLPVTLSIDLDELKSTTLKLQQKYHPDRAENKEQALIQSSEINHAYKILSHVDSRAAYLLSLKNQDEGLDQSIHDLFFLQDALEVREDLENATTESQLTSVKNQVIQAIESLTVDFQNSYEHSDWDNAKDYVRKLQFFQRVLNDVDKAEEKLFDDQFDQDDF</sequence>
<dbReference type="RefSeq" id="WP_195770761.1">
    <property type="nucleotide sequence ID" value="NZ_VTDN01000002.1"/>
</dbReference>
<proteinExistence type="inferred from homology"/>
<dbReference type="InterPro" id="IPR036869">
    <property type="entry name" value="J_dom_sf"/>
</dbReference>
<dbReference type="Gene3D" id="1.10.287.110">
    <property type="entry name" value="DnaJ domain"/>
    <property type="match status" value="1"/>
</dbReference>
<dbReference type="SMART" id="SM00271">
    <property type="entry name" value="DnaJ"/>
    <property type="match status" value="1"/>
</dbReference>
<dbReference type="Pfam" id="PF00226">
    <property type="entry name" value="DnaJ"/>
    <property type="match status" value="1"/>
</dbReference>
<evidence type="ECO:0000256" key="1">
    <source>
        <dbReference type="ARBA" id="ARBA00010476"/>
    </source>
</evidence>
<evidence type="ECO:0000256" key="3">
    <source>
        <dbReference type="ARBA" id="ARBA00025596"/>
    </source>
</evidence>
<dbReference type="PANTHER" id="PTHR14021">
    <property type="entry name" value="IRON-SULFUR CLUSTER CO-CHAPERONE PROTEIN HSCB"/>
    <property type="match status" value="1"/>
</dbReference>